<dbReference type="Proteomes" id="UP000319663">
    <property type="component" value="Unassembled WGS sequence"/>
</dbReference>
<dbReference type="AlphaFoldDB" id="A0A507QRJ3"/>
<feature type="region of interest" description="Disordered" evidence="1">
    <location>
        <begin position="179"/>
        <end position="205"/>
    </location>
</feature>
<feature type="domain" description="HAM1-like N-terminal" evidence="2">
    <location>
        <begin position="210"/>
        <end position="564"/>
    </location>
</feature>
<reference evidence="4 5" key="1">
    <citation type="submission" date="2019-06" db="EMBL/GenBank/DDBJ databases">
        <title>Wine fermentation using esterase from Monascus purpureus.</title>
        <authorList>
            <person name="Geng C."/>
            <person name="Zhang Y."/>
        </authorList>
    </citation>
    <scope>NUCLEOTIDE SEQUENCE [LARGE SCALE GENOMIC DNA]</scope>
    <source>
        <strain evidence="4">HQ1</strain>
    </source>
</reference>
<dbReference type="GO" id="GO:0008289">
    <property type="term" value="F:lipid binding"/>
    <property type="evidence" value="ECO:0007669"/>
    <property type="project" value="InterPro"/>
</dbReference>
<dbReference type="Gene3D" id="3.15.10.10">
    <property type="entry name" value="Bactericidal permeability-increasing protein, domain 1"/>
    <property type="match status" value="1"/>
</dbReference>
<gene>
    <name evidence="3" type="ORF">MPDQ_002352</name>
    <name evidence="4" type="ORF">MPDQ_007720</name>
</gene>
<evidence type="ECO:0000313" key="5">
    <source>
        <dbReference type="Proteomes" id="UP000319663"/>
    </source>
</evidence>
<dbReference type="InterPro" id="IPR017943">
    <property type="entry name" value="Bactericidal_perm-incr_a/b_dom"/>
</dbReference>
<organism evidence="4 5">
    <name type="scientific">Monascus purpureus</name>
    <name type="common">Red mold</name>
    <name type="synonym">Monascus anka</name>
    <dbReference type="NCBI Taxonomy" id="5098"/>
    <lineage>
        <taxon>Eukaryota</taxon>
        <taxon>Fungi</taxon>
        <taxon>Dikarya</taxon>
        <taxon>Ascomycota</taxon>
        <taxon>Pezizomycotina</taxon>
        <taxon>Eurotiomycetes</taxon>
        <taxon>Eurotiomycetidae</taxon>
        <taxon>Eurotiales</taxon>
        <taxon>Aspergillaceae</taxon>
        <taxon>Monascus</taxon>
    </lineage>
</organism>
<dbReference type="EMBL" id="VIFY01000085">
    <property type="protein sequence ID" value="TQB71248.1"/>
    <property type="molecule type" value="Genomic_DNA"/>
</dbReference>
<evidence type="ECO:0000256" key="1">
    <source>
        <dbReference type="SAM" id="MobiDB-lite"/>
    </source>
</evidence>
<evidence type="ECO:0000313" key="3">
    <source>
        <dbReference type="EMBL" id="TQB69094.1"/>
    </source>
</evidence>
<accession>A0A507QRJ3</accession>
<name>A0A507QRJ3_MONPU</name>
<keyword evidence="5" id="KW-1185">Reference proteome</keyword>
<feature type="domain" description="HAM1-like N-terminal" evidence="2">
    <location>
        <begin position="22"/>
        <end position="190"/>
    </location>
</feature>
<feature type="compositionally biased region" description="Basic and acidic residues" evidence="1">
    <location>
        <begin position="188"/>
        <end position="205"/>
    </location>
</feature>
<sequence length="727" mass="82500">MPPDDTEPLLPTHEDAPSQVRPLHRKLHSYLMLRALSDGYMPSTEQAIANLRALLASDALNSNVPDISRSGRQLLQDSRLWLQTFIDLLREKNSDDKLQEFLWRLSQQSRALRDTPRASQVGIDVDPRAAYDSLHALASLLLTNAEFRLFVDDLATVGRQIFADTSSAVSEASQQVASQVRPSQQELDTAHTADVPEGHGPSEEDVRGKAKAVAGATQNGVIHARQKAADSTKENVSGEQREILFSRLRRAVAAIRERPGYSDTFEALMQLGRRYVRVYSSAAEKTVSISQEADADEEFKQTVRQFWALLRSFGDPQEWESLEQKFNKLVQHANSDPDFQQFLSEIGSAVREMMTDPSFFQSAPQKIDELSEKSKQLASDSSLRQDVDVSLEQAKRTLRTVSEDRGVSQLTNASKKLYEDAWAAYCDPKSRLPEDIAHIILPRLLRTLQYIPIPRLEMASREIDLLVENLVFQPGYINEFTSFLPYRMHLTTRNDIDVLKKHSKRVETDIKTTFTATVVGLNFAATDFGYWVNAHAGPFLRFQDEGIASFYLDKRGIDISLDVEVGRRRLDQVFRLRGVRVHIHKISYQLRRTKHRFLLWLLKPFLKQLIRRVLERQIAERIVEAATSLNRELVFARERLRAVRIAHPPDLATFVRAVLARGTGTGRSEARVDVEDVFRGIYTPSSVVKLWHEEAERAEAEIQRGDHSPEGGKTWRNAAFDVTAVPL</sequence>
<dbReference type="OrthoDB" id="5407957at2759"/>
<protein>
    <recommendedName>
        <fullName evidence="2">HAM1-like N-terminal domain-containing protein</fullName>
    </recommendedName>
</protein>
<dbReference type="STRING" id="5098.A0A507QRJ3"/>
<dbReference type="Pfam" id="PF19343">
    <property type="entry name" value="HAM1_N"/>
    <property type="match status" value="2"/>
</dbReference>
<dbReference type="PANTHER" id="PTHR31138:SF4">
    <property type="entry name" value="DUF5923 DOMAIN-CONTAINING PROTEIN"/>
    <property type="match status" value="1"/>
</dbReference>
<dbReference type="SUPFAM" id="SSF55394">
    <property type="entry name" value="Bactericidal permeability-increasing protein, BPI"/>
    <property type="match status" value="1"/>
</dbReference>
<comment type="caution">
    <text evidence="4">The sequence shown here is derived from an EMBL/GenBank/DDBJ whole genome shotgun (WGS) entry which is preliminary data.</text>
</comment>
<dbReference type="EMBL" id="VIFY01000172">
    <property type="protein sequence ID" value="TQB69094.1"/>
    <property type="molecule type" value="Genomic_DNA"/>
</dbReference>
<evidence type="ECO:0000259" key="2">
    <source>
        <dbReference type="Pfam" id="PF19343"/>
    </source>
</evidence>
<proteinExistence type="predicted"/>
<evidence type="ECO:0000313" key="4">
    <source>
        <dbReference type="EMBL" id="TQB71248.1"/>
    </source>
</evidence>
<dbReference type="PANTHER" id="PTHR31138">
    <property type="entry name" value="CHROMOSOME 19, WHOLE GENOME SHOTGUN SEQUENCE"/>
    <property type="match status" value="1"/>
</dbReference>
<dbReference type="InterPro" id="IPR045967">
    <property type="entry name" value="HAM1-like_N"/>
</dbReference>